<dbReference type="GO" id="GO:0015031">
    <property type="term" value="P:protein transport"/>
    <property type="evidence" value="ECO:0007669"/>
    <property type="project" value="UniProtKB-KW"/>
</dbReference>
<feature type="domain" description="Flagellar assembly protein FliH/Type III secretion system HrpE" evidence="8">
    <location>
        <begin position="102"/>
        <end position="228"/>
    </location>
</feature>
<dbReference type="STRING" id="1121442.SAMN02745702_02561"/>
<name>A0A1T4WR04_9BACT</name>
<dbReference type="EMBL" id="FUYA01000010">
    <property type="protein sequence ID" value="SKA79689.1"/>
    <property type="molecule type" value="Genomic_DNA"/>
</dbReference>
<dbReference type="InterPro" id="IPR038495">
    <property type="entry name" value="ATPase_E_C"/>
</dbReference>
<keyword evidence="9" id="KW-0966">Cell projection</keyword>
<dbReference type="SUPFAM" id="SSF160527">
    <property type="entry name" value="V-type ATPase subunit E-like"/>
    <property type="match status" value="1"/>
</dbReference>
<proteinExistence type="inferred from homology"/>
<accession>A0A1T4WR04</accession>
<comment type="similarity">
    <text evidence="2">Belongs to the FliH family.</text>
</comment>
<comment type="function">
    <text evidence="1">Needed for flagellar regrowth and assembly.</text>
</comment>
<gene>
    <name evidence="9" type="ORF">SAMN02745702_02561</name>
</gene>
<keyword evidence="9" id="KW-0282">Flagellum</keyword>
<protein>
    <recommendedName>
        <fullName evidence="3">Flagellar assembly protein FliH</fullName>
    </recommendedName>
</protein>
<dbReference type="AlphaFoldDB" id="A0A1T4WR04"/>
<keyword evidence="6" id="KW-0653">Protein transport</keyword>
<dbReference type="Proteomes" id="UP000189733">
    <property type="component" value="Unassembled WGS sequence"/>
</dbReference>
<keyword evidence="7" id="KW-1006">Bacterial flagellum protein export</keyword>
<keyword evidence="5" id="KW-1005">Bacterial flagellum biogenesis</keyword>
<evidence type="ECO:0000256" key="4">
    <source>
        <dbReference type="ARBA" id="ARBA00022448"/>
    </source>
</evidence>
<keyword evidence="10" id="KW-1185">Reference proteome</keyword>
<dbReference type="PANTHER" id="PTHR34982">
    <property type="entry name" value="YOP PROTEINS TRANSLOCATION PROTEIN L"/>
    <property type="match status" value="1"/>
</dbReference>
<dbReference type="GO" id="GO:0005829">
    <property type="term" value="C:cytosol"/>
    <property type="evidence" value="ECO:0007669"/>
    <property type="project" value="TreeGrafter"/>
</dbReference>
<dbReference type="GO" id="GO:0044781">
    <property type="term" value="P:bacterial-type flagellum organization"/>
    <property type="evidence" value="ECO:0007669"/>
    <property type="project" value="UniProtKB-KW"/>
</dbReference>
<sequence length="246" mass="27264">MSLSSSTEKKARGGRIIVGINGNGLSEEDLEKLRGATETGWTPGMEREYLERVQHKATKHAKTLVTKAMHEAESIRGKAYEEGVQQGLNDCQAQLDAAVDQSAETLARALQSVEEGKKQLFEQQRKDLAQLARLVIDKMLTVELDAQREQVMDGLLEQALDAIDSTRRLVVRIRPEDEEMMTALMERARENHPDLERWSLKLDQTLEAGGMVLESQEGVADNSIAGRLSIIEPLLDQLDAGTGDEA</sequence>
<evidence type="ECO:0000256" key="6">
    <source>
        <dbReference type="ARBA" id="ARBA00022927"/>
    </source>
</evidence>
<keyword evidence="9" id="KW-0969">Cilium</keyword>
<reference evidence="9 10" key="1">
    <citation type="submission" date="2017-02" db="EMBL/GenBank/DDBJ databases">
        <authorList>
            <person name="Peterson S.W."/>
        </authorList>
    </citation>
    <scope>NUCLEOTIDE SEQUENCE [LARGE SCALE GENOMIC DNA]</scope>
    <source>
        <strain evidence="9 10">DSM 18034</strain>
    </source>
</reference>
<dbReference type="InterPro" id="IPR018035">
    <property type="entry name" value="Flagellar_FliH/T3SS_HrpE"/>
</dbReference>
<evidence type="ECO:0000256" key="3">
    <source>
        <dbReference type="ARBA" id="ARBA00016507"/>
    </source>
</evidence>
<dbReference type="PANTHER" id="PTHR34982:SF1">
    <property type="entry name" value="FLAGELLAR ASSEMBLY PROTEIN FLIH"/>
    <property type="match status" value="1"/>
</dbReference>
<evidence type="ECO:0000256" key="5">
    <source>
        <dbReference type="ARBA" id="ARBA00022795"/>
    </source>
</evidence>
<evidence type="ECO:0000313" key="9">
    <source>
        <dbReference type="EMBL" id="SKA79689.1"/>
    </source>
</evidence>
<organism evidence="9 10">
    <name type="scientific">Desulfobaculum bizertense DSM 18034</name>
    <dbReference type="NCBI Taxonomy" id="1121442"/>
    <lineage>
        <taxon>Bacteria</taxon>
        <taxon>Pseudomonadati</taxon>
        <taxon>Thermodesulfobacteriota</taxon>
        <taxon>Desulfovibrionia</taxon>
        <taxon>Desulfovibrionales</taxon>
        <taxon>Desulfovibrionaceae</taxon>
        <taxon>Desulfobaculum</taxon>
    </lineage>
</organism>
<dbReference type="InterPro" id="IPR051472">
    <property type="entry name" value="T3SS_Stator/FliH"/>
</dbReference>
<evidence type="ECO:0000256" key="7">
    <source>
        <dbReference type="ARBA" id="ARBA00023225"/>
    </source>
</evidence>
<dbReference type="Gene3D" id="3.30.2320.30">
    <property type="entry name" value="ATP synthase, E subunit, C-terminal"/>
    <property type="match status" value="1"/>
</dbReference>
<evidence type="ECO:0000256" key="2">
    <source>
        <dbReference type="ARBA" id="ARBA00006602"/>
    </source>
</evidence>
<dbReference type="Pfam" id="PF02108">
    <property type="entry name" value="FliH"/>
    <property type="match status" value="1"/>
</dbReference>
<evidence type="ECO:0000259" key="8">
    <source>
        <dbReference type="Pfam" id="PF02108"/>
    </source>
</evidence>
<evidence type="ECO:0000313" key="10">
    <source>
        <dbReference type="Proteomes" id="UP000189733"/>
    </source>
</evidence>
<evidence type="ECO:0000256" key="1">
    <source>
        <dbReference type="ARBA" id="ARBA00003041"/>
    </source>
</evidence>
<keyword evidence="4" id="KW-0813">Transport</keyword>